<evidence type="ECO:0000313" key="2">
    <source>
        <dbReference type="EMBL" id="PON99434.1"/>
    </source>
</evidence>
<feature type="compositionally biased region" description="Polar residues" evidence="1">
    <location>
        <begin position="131"/>
        <end position="145"/>
    </location>
</feature>
<gene>
    <name evidence="2" type="ORF">TorRG33x02_046010</name>
</gene>
<accession>A0A2P5FNR9</accession>
<feature type="region of interest" description="Disordered" evidence="1">
    <location>
        <begin position="31"/>
        <end position="62"/>
    </location>
</feature>
<comment type="caution">
    <text evidence="2">The sequence shown here is derived from an EMBL/GenBank/DDBJ whole genome shotgun (WGS) entry which is preliminary data.</text>
</comment>
<name>A0A2P5FNR9_TREOI</name>
<dbReference type="Proteomes" id="UP000237000">
    <property type="component" value="Unassembled WGS sequence"/>
</dbReference>
<dbReference type="InParanoid" id="A0A2P5FNR9"/>
<dbReference type="AlphaFoldDB" id="A0A2P5FNR9"/>
<evidence type="ECO:0000256" key="1">
    <source>
        <dbReference type="SAM" id="MobiDB-lite"/>
    </source>
</evidence>
<reference evidence="3" key="1">
    <citation type="submission" date="2016-06" db="EMBL/GenBank/DDBJ databases">
        <title>Parallel loss of symbiosis genes in relatives of nitrogen-fixing non-legume Parasponia.</title>
        <authorList>
            <person name="Van Velzen R."/>
            <person name="Holmer R."/>
            <person name="Bu F."/>
            <person name="Rutten L."/>
            <person name="Van Zeijl A."/>
            <person name="Liu W."/>
            <person name="Santuari L."/>
            <person name="Cao Q."/>
            <person name="Sharma T."/>
            <person name="Shen D."/>
            <person name="Roswanjaya Y."/>
            <person name="Wardhani T."/>
            <person name="Kalhor M.S."/>
            <person name="Jansen J."/>
            <person name="Van den Hoogen J."/>
            <person name="Gungor B."/>
            <person name="Hartog M."/>
            <person name="Hontelez J."/>
            <person name="Verver J."/>
            <person name="Yang W.-C."/>
            <person name="Schijlen E."/>
            <person name="Repin R."/>
            <person name="Schilthuizen M."/>
            <person name="Schranz E."/>
            <person name="Heidstra R."/>
            <person name="Miyata K."/>
            <person name="Fedorova E."/>
            <person name="Kohlen W."/>
            <person name="Bisseling T."/>
            <person name="Smit S."/>
            <person name="Geurts R."/>
        </authorList>
    </citation>
    <scope>NUCLEOTIDE SEQUENCE [LARGE SCALE GENOMIC DNA]</scope>
    <source>
        <strain evidence="3">cv. RG33-2</strain>
    </source>
</reference>
<keyword evidence="3" id="KW-1185">Reference proteome</keyword>
<protein>
    <submittedName>
        <fullName evidence="2">Uncharacterized protein</fullName>
    </submittedName>
</protein>
<dbReference type="EMBL" id="JXTC01000018">
    <property type="protein sequence ID" value="PON99434.1"/>
    <property type="molecule type" value="Genomic_DNA"/>
</dbReference>
<feature type="region of interest" description="Disordered" evidence="1">
    <location>
        <begin position="120"/>
        <end position="145"/>
    </location>
</feature>
<organism evidence="2 3">
    <name type="scientific">Trema orientale</name>
    <name type="common">Charcoal tree</name>
    <name type="synonym">Celtis orientalis</name>
    <dbReference type="NCBI Taxonomy" id="63057"/>
    <lineage>
        <taxon>Eukaryota</taxon>
        <taxon>Viridiplantae</taxon>
        <taxon>Streptophyta</taxon>
        <taxon>Embryophyta</taxon>
        <taxon>Tracheophyta</taxon>
        <taxon>Spermatophyta</taxon>
        <taxon>Magnoliopsida</taxon>
        <taxon>eudicotyledons</taxon>
        <taxon>Gunneridae</taxon>
        <taxon>Pentapetalae</taxon>
        <taxon>rosids</taxon>
        <taxon>fabids</taxon>
        <taxon>Rosales</taxon>
        <taxon>Cannabaceae</taxon>
        <taxon>Trema</taxon>
    </lineage>
</organism>
<sequence>MIISIYEKLELSMPHSLSSSLMEEQSTIGAKTVGSSSDKNMAKVARKGALSPPQPPQGSGQIVPAALCMPATRRRKVSNHHSFACLYLLRVDNGGQDFRFNTAPHTDILRTTHSSVCLTTAAPSPSPSPARNSHLSFNSLTVEKK</sequence>
<proteinExistence type="predicted"/>
<evidence type="ECO:0000313" key="3">
    <source>
        <dbReference type="Proteomes" id="UP000237000"/>
    </source>
</evidence>